<dbReference type="InterPro" id="IPR019127">
    <property type="entry name" value="Exosortase"/>
</dbReference>
<dbReference type="RefSeq" id="WP_091824852.1">
    <property type="nucleotide sequence ID" value="NZ_FNRJ01000004.1"/>
</dbReference>
<reference evidence="10" key="1">
    <citation type="submission" date="2016-10" db="EMBL/GenBank/DDBJ databases">
        <authorList>
            <person name="Varghese N."/>
            <person name="Submissions S."/>
        </authorList>
    </citation>
    <scope>NUCLEOTIDE SEQUENCE [LARGE SCALE GENOMIC DNA]</scope>
    <source>
        <strain evidence="10">DSM 11526</strain>
    </source>
</reference>
<dbReference type="InterPro" id="IPR026392">
    <property type="entry name" value="Exo/Archaeosortase_dom"/>
</dbReference>
<feature type="transmembrane region" description="Helical" evidence="8">
    <location>
        <begin position="100"/>
        <end position="122"/>
    </location>
</feature>
<keyword evidence="4 8" id="KW-0812">Transmembrane</keyword>
<evidence type="ECO:0000256" key="8">
    <source>
        <dbReference type="SAM" id="Phobius"/>
    </source>
</evidence>
<evidence type="ECO:0000313" key="9">
    <source>
        <dbReference type="EMBL" id="SEA53266.1"/>
    </source>
</evidence>
<dbReference type="Proteomes" id="UP000242469">
    <property type="component" value="Unassembled WGS sequence"/>
</dbReference>
<keyword evidence="3" id="KW-0645">Protease</keyword>
<keyword evidence="2" id="KW-1003">Cell membrane</keyword>
<evidence type="ECO:0000256" key="7">
    <source>
        <dbReference type="ARBA" id="ARBA00023136"/>
    </source>
</evidence>
<keyword evidence="6 8" id="KW-1133">Transmembrane helix</keyword>
<evidence type="ECO:0000256" key="1">
    <source>
        <dbReference type="ARBA" id="ARBA00004651"/>
    </source>
</evidence>
<organism evidence="9 10">
    <name type="scientific">Marinobacterium iners DSM 11526</name>
    <dbReference type="NCBI Taxonomy" id="1122198"/>
    <lineage>
        <taxon>Bacteria</taxon>
        <taxon>Pseudomonadati</taxon>
        <taxon>Pseudomonadota</taxon>
        <taxon>Gammaproteobacteria</taxon>
        <taxon>Oceanospirillales</taxon>
        <taxon>Oceanospirillaceae</taxon>
        <taxon>Marinobacterium</taxon>
    </lineage>
</organism>
<dbReference type="OrthoDB" id="5540917at2"/>
<evidence type="ECO:0000256" key="3">
    <source>
        <dbReference type="ARBA" id="ARBA00022670"/>
    </source>
</evidence>
<keyword evidence="10" id="KW-1185">Reference proteome</keyword>
<sequence>MLRFGTIFFVLLVSLFTIELLNPVQVHVITPFTSLIADISATLIRLFDENVISYGKIIQSTENGFAVSIEPGCNGVEAIIVLAAAVIAFPASIKHKIYAIFFGFIFIQIFNLGRIISLFYIGQWNIDIFEWAHLYIWPVVIMLDVLIVFLIWLRFLPKAHSQEEPQHES</sequence>
<evidence type="ECO:0000313" key="10">
    <source>
        <dbReference type="Proteomes" id="UP000242469"/>
    </source>
</evidence>
<dbReference type="EMBL" id="FNRJ01000004">
    <property type="protein sequence ID" value="SEA53266.1"/>
    <property type="molecule type" value="Genomic_DNA"/>
</dbReference>
<accession>A0A1H4BYS4</accession>
<protein>
    <submittedName>
        <fullName evidence="9">Exosortase H, IPTLxxWG-CTERM-specific</fullName>
    </submittedName>
</protein>
<name>A0A1H4BYS4_9GAMM</name>
<evidence type="ECO:0000256" key="4">
    <source>
        <dbReference type="ARBA" id="ARBA00022692"/>
    </source>
</evidence>
<feature type="transmembrane region" description="Helical" evidence="8">
    <location>
        <begin position="75"/>
        <end position="93"/>
    </location>
</feature>
<keyword evidence="7 8" id="KW-0472">Membrane</keyword>
<dbReference type="STRING" id="1122198.SAMN02745729_104117"/>
<dbReference type="GO" id="GO:0006508">
    <property type="term" value="P:proteolysis"/>
    <property type="evidence" value="ECO:0007669"/>
    <property type="project" value="UniProtKB-KW"/>
</dbReference>
<dbReference type="AlphaFoldDB" id="A0A1H4BYS4"/>
<keyword evidence="5" id="KW-0378">Hydrolase</keyword>
<dbReference type="Pfam" id="PF09721">
    <property type="entry name" value="Exosortase_EpsH"/>
    <property type="match status" value="1"/>
</dbReference>
<feature type="transmembrane region" description="Helical" evidence="8">
    <location>
        <begin position="134"/>
        <end position="153"/>
    </location>
</feature>
<evidence type="ECO:0000256" key="2">
    <source>
        <dbReference type="ARBA" id="ARBA00022475"/>
    </source>
</evidence>
<evidence type="ECO:0000256" key="5">
    <source>
        <dbReference type="ARBA" id="ARBA00022801"/>
    </source>
</evidence>
<dbReference type="GO" id="GO:0008233">
    <property type="term" value="F:peptidase activity"/>
    <property type="evidence" value="ECO:0007669"/>
    <property type="project" value="UniProtKB-KW"/>
</dbReference>
<dbReference type="NCBIfam" id="TIGR04177">
    <property type="entry name" value="exosort_XrtH"/>
    <property type="match status" value="1"/>
</dbReference>
<proteinExistence type="predicted"/>
<dbReference type="NCBIfam" id="TIGR04178">
    <property type="entry name" value="exo_archaeo"/>
    <property type="match status" value="1"/>
</dbReference>
<gene>
    <name evidence="9" type="ORF">SAMN02745729_104117</name>
</gene>
<dbReference type="GO" id="GO:0005886">
    <property type="term" value="C:plasma membrane"/>
    <property type="evidence" value="ECO:0007669"/>
    <property type="project" value="UniProtKB-SubCell"/>
</dbReference>
<dbReference type="InterPro" id="IPR026441">
    <property type="entry name" value="Exosort_XrtH"/>
</dbReference>
<comment type="subcellular location">
    <subcellularLocation>
        <location evidence="1">Cell membrane</location>
        <topology evidence="1">Multi-pass membrane protein</topology>
    </subcellularLocation>
</comment>
<evidence type="ECO:0000256" key="6">
    <source>
        <dbReference type="ARBA" id="ARBA00022989"/>
    </source>
</evidence>